<dbReference type="InterPro" id="IPR044859">
    <property type="entry name" value="Allene_oxi_cyc_Dirigent"/>
</dbReference>
<evidence type="ECO:0000313" key="6">
    <source>
        <dbReference type="EMBL" id="KAI5063726.1"/>
    </source>
</evidence>
<feature type="transmembrane region" description="Helical" evidence="5">
    <location>
        <begin position="34"/>
        <end position="55"/>
    </location>
</feature>
<dbReference type="GO" id="GO:0048046">
    <property type="term" value="C:apoplast"/>
    <property type="evidence" value="ECO:0007669"/>
    <property type="project" value="UniProtKB-SubCell"/>
</dbReference>
<proteinExistence type="inferred from homology"/>
<accession>A0A9D4U914</accession>
<comment type="subcellular location">
    <subcellularLocation>
        <location evidence="4">Secreted</location>
        <location evidence="4">Extracellular space</location>
        <location evidence="4">Apoplast</location>
    </subcellularLocation>
</comment>
<comment type="function">
    <text evidence="4">Dirigent proteins impart stereoselectivity on the phenoxy radical-coupling reaction, yielding optically active lignans from two molecules of coniferyl alcohol in the biosynthesis of lignans, flavonolignans, and alkaloids and thus plays a central role in plant secondary metabolism.</text>
</comment>
<keyword evidence="7" id="KW-1185">Reference proteome</keyword>
<evidence type="ECO:0000313" key="7">
    <source>
        <dbReference type="Proteomes" id="UP000886520"/>
    </source>
</evidence>
<keyword evidence="5" id="KW-0472">Membrane</keyword>
<evidence type="ECO:0000256" key="1">
    <source>
        <dbReference type="ARBA" id="ARBA00010746"/>
    </source>
</evidence>
<feature type="transmembrane region" description="Helical" evidence="5">
    <location>
        <begin position="62"/>
        <end position="83"/>
    </location>
</feature>
<dbReference type="EMBL" id="JABFUD020000021">
    <property type="protein sequence ID" value="KAI5063726.1"/>
    <property type="molecule type" value="Genomic_DNA"/>
</dbReference>
<feature type="non-terminal residue" evidence="6">
    <location>
        <position position="1"/>
    </location>
</feature>
<dbReference type="PANTHER" id="PTHR21495">
    <property type="entry name" value="NUCLEOPORIN-RELATED"/>
    <property type="match status" value="1"/>
</dbReference>
<dbReference type="AlphaFoldDB" id="A0A9D4U914"/>
<gene>
    <name evidence="6" type="ORF">GOP47_0022273</name>
</gene>
<dbReference type="InterPro" id="IPR004265">
    <property type="entry name" value="Dirigent"/>
</dbReference>
<evidence type="ECO:0000256" key="2">
    <source>
        <dbReference type="ARBA" id="ARBA00011738"/>
    </source>
</evidence>
<keyword evidence="5" id="KW-0812">Transmembrane</keyword>
<comment type="subunit">
    <text evidence="2 4">Homodimer.</text>
</comment>
<keyword evidence="5" id="KW-1133">Transmembrane helix</keyword>
<comment type="similarity">
    <text evidence="1 4">Belongs to the plant dirigent protein family.</text>
</comment>
<dbReference type="OrthoDB" id="1886078at2759"/>
<reference evidence="6" key="1">
    <citation type="submission" date="2021-01" db="EMBL/GenBank/DDBJ databases">
        <title>Adiantum capillus-veneris genome.</title>
        <authorList>
            <person name="Fang Y."/>
            <person name="Liao Q."/>
        </authorList>
    </citation>
    <scope>NUCLEOTIDE SEQUENCE</scope>
    <source>
        <strain evidence="6">H3</strain>
        <tissue evidence="6">Leaf</tissue>
    </source>
</reference>
<dbReference type="Gene3D" id="2.40.480.10">
    <property type="entry name" value="Allene oxide cyclase-like"/>
    <property type="match status" value="1"/>
</dbReference>
<name>A0A9D4U914_ADICA</name>
<evidence type="ECO:0000256" key="5">
    <source>
        <dbReference type="SAM" id="Phobius"/>
    </source>
</evidence>
<organism evidence="6 7">
    <name type="scientific">Adiantum capillus-veneris</name>
    <name type="common">Maidenhair fern</name>
    <dbReference type="NCBI Taxonomy" id="13818"/>
    <lineage>
        <taxon>Eukaryota</taxon>
        <taxon>Viridiplantae</taxon>
        <taxon>Streptophyta</taxon>
        <taxon>Embryophyta</taxon>
        <taxon>Tracheophyta</taxon>
        <taxon>Polypodiopsida</taxon>
        <taxon>Polypodiidae</taxon>
        <taxon>Polypodiales</taxon>
        <taxon>Pteridineae</taxon>
        <taxon>Pteridaceae</taxon>
        <taxon>Vittarioideae</taxon>
        <taxon>Adiantum</taxon>
    </lineage>
</organism>
<sequence length="262" mass="28426">KSVLIDTDHPLHLLRAKPTLACAKPTLACAADCFFWLKYQVAAATIILYEAVAIVQMTGSTLAAVMICIMVVLLPAYFVAAAAPAPAPAPYSDDAYRACKQEAAERTLCGPSAFTFYLHNTVYNPAVDNKDYFNSVYGLSPNVTWPNPYSFGTTSTFEDPLTEGPANTSQQIGVAQGLWQLDSKVGYTLFHIFTANITEGDYKGTISILGQIREVDPVRYLTVVGGTGDFLGARGLATNRLVTIDHTAPATWTLSFDLDLYY</sequence>
<dbReference type="Pfam" id="PF03018">
    <property type="entry name" value="Dirigent"/>
    <property type="match status" value="1"/>
</dbReference>
<keyword evidence="3 4" id="KW-0964">Secreted</keyword>
<keyword evidence="4" id="KW-0052">Apoplast</keyword>
<dbReference type="Proteomes" id="UP000886520">
    <property type="component" value="Chromosome 21"/>
</dbReference>
<evidence type="ECO:0000256" key="3">
    <source>
        <dbReference type="ARBA" id="ARBA00022525"/>
    </source>
</evidence>
<comment type="caution">
    <text evidence="6">The sequence shown here is derived from an EMBL/GenBank/DDBJ whole genome shotgun (WGS) entry which is preliminary data.</text>
</comment>
<protein>
    <recommendedName>
        <fullName evidence="4">Dirigent protein</fullName>
    </recommendedName>
</protein>
<dbReference type="GO" id="GO:0009699">
    <property type="term" value="P:phenylpropanoid biosynthetic process"/>
    <property type="evidence" value="ECO:0007669"/>
    <property type="project" value="UniProtKB-ARBA"/>
</dbReference>
<evidence type="ECO:0000256" key="4">
    <source>
        <dbReference type="RuleBase" id="RU363099"/>
    </source>
</evidence>